<dbReference type="InterPro" id="IPR002139">
    <property type="entry name" value="Ribo/fructo_kinase"/>
</dbReference>
<dbReference type="PANTHER" id="PTHR43085">
    <property type="entry name" value="HEXOKINASE FAMILY MEMBER"/>
    <property type="match status" value="1"/>
</dbReference>
<keyword evidence="9" id="KW-1185">Reference proteome</keyword>
<keyword evidence="5" id="KW-0067">ATP-binding</keyword>
<accession>A0A4R8EX38</accession>
<evidence type="ECO:0000256" key="2">
    <source>
        <dbReference type="ARBA" id="ARBA00022679"/>
    </source>
</evidence>
<reference evidence="8 9" key="1">
    <citation type="submission" date="2019-03" db="EMBL/GenBank/DDBJ databases">
        <title>Genomic Encyclopedia of Type Strains, Phase IV (KMG-IV): sequencing the most valuable type-strain genomes for metagenomic binning, comparative biology and taxonomic classification.</title>
        <authorList>
            <person name="Goeker M."/>
        </authorList>
    </citation>
    <scope>NUCLEOTIDE SEQUENCE [LARGE SCALE GENOMIC DNA]</scope>
    <source>
        <strain evidence="8 9">DSM 13575</strain>
    </source>
</reference>
<evidence type="ECO:0000256" key="5">
    <source>
        <dbReference type="ARBA" id="ARBA00022840"/>
    </source>
</evidence>
<keyword evidence="3" id="KW-0547">Nucleotide-binding</keyword>
<dbReference type="InterPro" id="IPR029056">
    <property type="entry name" value="Ribokinase-like"/>
</dbReference>
<proteinExistence type="inferred from homology"/>
<keyword evidence="2 6" id="KW-0808">Transferase</keyword>
<evidence type="ECO:0000256" key="6">
    <source>
        <dbReference type="RuleBase" id="RU003704"/>
    </source>
</evidence>
<evidence type="ECO:0000259" key="7">
    <source>
        <dbReference type="Pfam" id="PF00294"/>
    </source>
</evidence>
<dbReference type="InterPro" id="IPR011611">
    <property type="entry name" value="PfkB_dom"/>
</dbReference>
<organism evidence="8 9">
    <name type="scientific">Petrotoga sibirica</name>
    <dbReference type="NCBI Taxonomy" id="156202"/>
    <lineage>
        <taxon>Bacteria</taxon>
        <taxon>Thermotogati</taxon>
        <taxon>Thermotogota</taxon>
        <taxon>Thermotogae</taxon>
        <taxon>Petrotogales</taxon>
        <taxon>Petrotogaceae</taxon>
        <taxon>Petrotoga</taxon>
    </lineage>
</organism>
<dbReference type="GO" id="GO:0008865">
    <property type="term" value="F:fructokinase activity"/>
    <property type="evidence" value="ECO:0007669"/>
    <property type="project" value="UniProtKB-ARBA"/>
</dbReference>
<keyword evidence="4 6" id="KW-0418">Kinase</keyword>
<evidence type="ECO:0000313" key="9">
    <source>
        <dbReference type="Proteomes" id="UP000294817"/>
    </source>
</evidence>
<sequence length="317" mass="35175">MIDLVTLGETMVLFVPVETGSIKYVYQFNKQIGGAESNVAIGLSRLGIKTGWISKLGKDGFGDYIESFIRGEGVDVSQVKRDEQHPTGVFFKERRELGESKVYYYRKGSAASFINENDLDENYISQAKYLHLTGITPGLSESCCEAVYKAIEIAKKHDLKIIFDPNIRLKVWNNKDKMINILLDLIKKSDIVLPGLSEAKILINEDDKDKILDRFLNLGPEIVVLKMGEKGAYLGTKDKRVLVPGFQVPKIIDPIGAGDAFAAGFITGLTKRYELEESVKLGNACGAFALTVKGDVESLPSWDELKEFVGNSPELNR</sequence>
<protein>
    <submittedName>
        <fullName evidence="8">5-dehydro-2-deoxygluconokinase</fullName>
    </submittedName>
</protein>
<evidence type="ECO:0000256" key="1">
    <source>
        <dbReference type="ARBA" id="ARBA00010688"/>
    </source>
</evidence>
<gene>
    <name evidence="8" type="ORF">C8D74_10131</name>
</gene>
<dbReference type="Pfam" id="PF00294">
    <property type="entry name" value="PfkB"/>
    <property type="match status" value="1"/>
</dbReference>
<dbReference type="RefSeq" id="WP_103876483.1">
    <property type="nucleotide sequence ID" value="NZ_SODZ01000001.1"/>
</dbReference>
<dbReference type="SUPFAM" id="SSF53613">
    <property type="entry name" value="Ribokinase-like"/>
    <property type="match status" value="1"/>
</dbReference>
<dbReference type="PROSITE" id="PS00584">
    <property type="entry name" value="PFKB_KINASES_2"/>
    <property type="match status" value="1"/>
</dbReference>
<dbReference type="GO" id="GO:0005524">
    <property type="term" value="F:ATP binding"/>
    <property type="evidence" value="ECO:0007669"/>
    <property type="project" value="UniProtKB-KW"/>
</dbReference>
<dbReference type="InterPro" id="IPR002173">
    <property type="entry name" value="Carboh/pur_kinase_PfkB_CS"/>
</dbReference>
<feature type="domain" description="Carbohydrate kinase PfkB" evidence="7">
    <location>
        <begin position="2"/>
        <end position="301"/>
    </location>
</feature>
<comment type="similarity">
    <text evidence="1 6">Belongs to the carbohydrate kinase PfkB family.</text>
</comment>
<dbReference type="Proteomes" id="UP000294817">
    <property type="component" value="Unassembled WGS sequence"/>
</dbReference>
<evidence type="ECO:0000256" key="4">
    <source>
        <dbReference type="ARBA" id="ARBA00022777"/>
    </source>
</evidence>
<dbReference type="GO" id="GO:0006000">
    <property type="term" value="P:fructose metabolic process"/>
    <property type="evidence" value="ECO:0007669"/>
    <property type="project" value="UniProtKB-ARBA"/>
</dbReference>
<dbReference type="PANTHER" id="PTHR43085:SF1">
    <property type="entry name" value="PSEUDOURIDINE KINASE-RELATED"/>
    <property type="match status" value="1"/>
</dbReference>
<name>A0A4R8EX38_9BACT</name>
<dbReference type="InterPro" id="IPR050306">
    <property type="entry name" value="PfkB_Carbo_kinase"/>
</dbReference>
<evidence type="ECO:0000256" key="3">
    <source>
        <dbReference type="ARBA" id="ARBA00022741"/>
    </source>
</evidence>
<comment type="caution">
    <text evidence="8">The sequence shown here is derived from an EMBL/GenBank/DDBJ whole genome shotgun (WGS) entry which is preliminary data.</text>
</comment>
<dbReference type="Gene3D" id="3.40.1190.20">
    <property type="match status" value="1"/>
</dbReference>
<dbReference type="PRINTS" id="PR00990">
    <property type="entry name" value="RIBOKINASE"/>
</dbReference>
<evidence type="ECO:0000313" key="8">
    <source>
        <dbReference type="EMBL" id="TDX17314.1"/>
    </source>
</evidence>
<dbReference type="CDD" id="cd01166">
    <property type="entry name" value="KdgK"/>
    <property type="match status" value="1"/>
</dbReference>
<dbReference type="AlphaFoldDB" id="A0A4R8EX38"/>
<dbReference type="EMBL" id="SODZ01000001">
    <property type="protein sequence ID" value="TDX17314.1"/>
    <property type="molecule type" value="Genomic_DNA"/>
</dbReference>